<sequence>MSYQQNTANRKSGTSNSYGSLILLLFFLPSLTYAAKVLIFLVDDKGDMHVIQKGFIHQKKDNTSKMDQYNLQAQYLELPEHHPFYLASHYGGATMLLDISIPQRPCTTNGRYYAELTGDIKRPLRTGTNNYDQVGCDTVNLQLIMNPNDLISAVFTLTDPTLIPHFEKEKSASLLFPFSRYATNAMFNHIASNHLKKRTTQQLTNLCTYFRYGLDSAKITSSEREINTAYDNGPILRVHKIGETQNYTTLYNPSENILFLLFPKEDNLHDIIIYTSQKTIKHDSTSCCLSMFDIGCSCYPINWFCWLCNNFCCCLCPRTRNRFLANQTDCAMENIPANPQELFQLSEETILKHKKDLDTIDNTIWEQLAEYHD</sequence>
<organism evidence="1">
    <name type="scientific">invertebrate metagenome</name>
    <dbReference type="NCBI Taxonomy" id="1711999"/>
    <lineage>
        <taxon>unclassified sequences</taxon>
        <taxon>metagenomes</taxon>
        <taxon>organismal metagenomes</taxon>
    </lineage>
</organism>
<proteinExistence type="predicted"/>
<dbReference type="EMBL" id="NSIT01000033">
    <property type="protein sequence ID" value="PJE80071.1"/>
    <property type="molecule type" value="Genomic_DNA"/>
</dbReference>
<evidence type="ECO:0000313" key="1">
    <source>
        <dbReference type="EMBL" id="PJE80071.1"/>
    </source>
</evidence>
<protein>
    <submittedName>
        <fullName evidence="1">Uncharacterized protein</fullName>
    </submittedName>
</protein>
<comment type="caution">
    <text evidence="1">The sequence shown here is derived from an EMBL/GenBank/DDBJ whole genome shotgun (WGS) entry which is preliminary data.</text>
</comment>
<dbReference type="AlphaFoldDB" id="A0A2H9T9Z1"/>
<gene>
    <name evidence="1" type="ORF">CI610_00928</name>
</gene>
<name>A0A2H9T9Z1_9ZZZZ</name>
<reference evidence="1" key="1">
    <citation type="journal article" date="2017" name="Appl. Environ. Microbiol.">
        <title>Molecular characterization of an Endozoicomonas-like organism causing infection in king scallop Pecten maximus L.</title>
        <authorList>
            <person name="Cano I."/>
            <person name="van Aerle R."/>
            <person name="Ross S."/>
            <person name="Verner-Jeffreys D.W."/>
            <person name="Paley R.K."/>
            <person name="Rimmer G."/>
            <person name="Ryder D."/>
            <person name="Hooper P."/>
            <person name="Stone D."/>
            <person name="Feist S.W."/>
        </authorList>
    </citation>
    <scope>NUCLEOTIDE SEQUENCE</scope>
</reference>
<accession>A0A2H9T9Z1</accession>